<keyword evidence="2" id="KW-0472">Membrane</keyword>
<reference evidence="4" key="1">
    <citation type="submission" date="2025-08" db="UniProtKB">
        <authorList>
            <consortium name="RefSeq"/>
        </authorList>
    </citation>
    <scope>IDENTIFICATION</scope>
    <source>
        <tissue evidence="4">Gonads</tissue>
    </source>
</reference>
<name>A0A1S3JNH8_LINAN</name>
<feature type="region of interest" description="Disordered" evidence="1">
    <location>
        <begin position="178"/>
        <end position="220"/>
    </location>
</feature>
<feature type="transmembrane region" description="Helical" evidence="2">
    <location>
        <begin position="60"/>
        <end position="91"/>
    </location>
</feature>
<dbReference type="Proteomes" id="UP000085678">
    <property type="component" value="Unplaced"/>
</dbReference>
<feature type="compositionally biased region" description="Polar residues" evidence="1">
    <location>
        <begin position="190"/>
        <end position="202"/>
    </location>
</feature>
<organism evidence="3 4">
    <name type="scientific">Lingula anatina</name>
    <name type="common">Brachiopod</name>
    <name type="synonym">Lingula unguis</name>
    <dbReference type="NCBI Taxonomy" id="7574"/>
    <lineage>
        <taxon>Eukaryota</taxon>
        <taxon>Metazoa</taxon>
        <taxon>Spiralia</taxon>
        <taxon>Lophotrochozoa</taxon>
        <taxon>Brachiopoda</taxon>
        <taxon>Linguliformea</taxon>
        <taxon>Lingulata</taxon>
        <taxon>Lingulida</taxon>
        <taxon>Linguloidea</taxon>
        <taxon>Lingulidae</taxon>
        <taxon>Lingula</taxon>
    </lineage>
</organism>
<feature type="region of interest" description="Disordered" evidence="1">
    <location>
        <begin position="1"/>
        <end position="22"/>
    </location>
</feature>
<protein>
    <submittedName>
        <fullName evidence="4">Uncharacterized protein LOC106174481</fullName>
    </submittedName>
</protein>
<keyword evidence="2" id="KW-1133">Transmembrane helix</keyword>
<sequence>MSTSGTSTPRRAPSMDRSIHSVGGTRSLHSVASTTHPVPYVSDNFLDKLNAAAFGAGKTFCMYAIVAAIFCTLFFITGVTLLGMFLTGYLFNFTLEWVIAVFFVLFAVSLALVIYFYSKARVKSSSGRRNVKFRAAGDHQVSVVNVGYENDTQKDDDLVSGKVTNKAVLHVDAPYEQKRAQKYRKAGQPGSRTRSESSQISGDSLDRPPSYREQAMVNAV</sequence>
<keyword evidence="3" id="KW-1185">Reference proteome</keyword>
<dbReference type="KEGG" id="lak:106174481"/>
<proteinExistence type="predicted"/>
<gene>
    <name evidence="4" type="primary">LOC106174481</name>
</gene>
<feature type="transmembrane region" description="Helical" evidence="2">
    <location>
        <begin position="97"/>
        <end position="118"/>
    </location>
</feature>
<dbReference type="RefSeq" id="XP_013411519.1">
    <property type="nucleotide sequence ID" value="XM_013556065.1"/>
</dbReference>
<accession>A0A1S3JNH8</accession>
<evidence type="ECO:0000313" key="3">
    <source>
        <dbReference type="Proteomes" id="UP000085678"/>
    </source>
</evidence>
<evidence type="ECO:0000313" key="4">
    <source>
        <dbReference type="RefSeq" id="XP_013411519.1"/>
    </source>
</evidence>
<dbReference type="InParanoid" id="A0A1S3JNH8"/>
<keyword evidence="2" id="KW-0812">Transmembrane</keyword>
<dbReference type="AlphaFoldDB" id="A0A1S3JNH8"/>
<evidence type="ECO:0000256" key="2">
    <source>
        <dbReference type="SAM" id="Phobius"/>
    </source>
</evidence>
<evidence type="ECO:0000256" key="1">
    <source>
        <dbReference type="SAM" id="MobiDB-lite"/>
    </source>
</evidence>
<dbReference type="GeneID" id="106174481"/>